<dbReference type="RefSeq" id="WP_216034362.1">
    <property type="nucleotide sequence ID" value="NZ_JAHKNG010000039.1"/>
</dbReference>
<dbReference type="Proteomes" id="UP001166191">
    <property type="component" value="Unassembled WGS sequence"/>
</dbReference>
<dbReference type="EMBL" id="JAHKNG010000039">
    <property type="protein sequence ID" value="MBU3031740.1"/>
    <property type="molecule type" value="Genomic_DNA"/>
</dbReference>
<protein>
    <submittedName>
        <fullName evidence="3">Plasmid mobilization relaxosome protein MobC</fullName>
    </submittedName>
</protein>
<comment type="caution">
    <text evidence="3">The sequence shown here is derived from an EMBL/GenBank/DDBJ whole genome shotgun (WGS) entry which is preliminary data.</text>
</comment>
<evidence type="ECO:0000259" key="1">
    <source>
        <dbReference type="Pfam" id="PF02796"/>
    </source>
</evidence>
<name>A0ABS6AMB2_9RHOB</name>
<proteinExistence type="predicted"/>
<dbReference type="InterPro" id="IPR008687">
    <property type="entry name" value="MobC"/>
</dbReference>
<evidence type="ECO:0000313" key="4">
    <source>
        <dbReference type="Proteomes" id="UP001166191"/>
    </source>
</evidence>
<reference evidence="3" key="1">
    <citation type="submission" date="2021-06" db="EMBL/GenBank/DDBJ databases">
        <title>Paracoccus bacterium XHP0099 sp. nov., isolated from the surface waters of the Yellow Sea.</title>
        <authorList>
            <person name="Xue H."/>
            <person name="Zhang D."/>
        </authorList>
    </citation>
    <scope>NUCLEOTIDE SEQUENCE</scope>
    <source>
        <strain evidence="3">XHP0099</strain>
    </source>
</reference>
<dbReference type="Pfam" id="PF05713">
    <property type="entry name" value="MobC"/>
    <property type="match status" value="1"/>
</dbReference>
<dbReference type="Pfam" id="PF02796">
    <property type="entry name" value="HTH_7"/>
    <property type="match status" value="1"/>
</dbReference>
<feature type="domain" description="Bacterial mobilisation" evidence="2">
    <location>
        <begin position="138"/>
        <end position="178"/>
    </location>
</feature>
<dbReference type="InterPro" id="IPR006120">
    <property type="entry name" value="Resolvase_HTH_dom"/>
</dbReference>
<organism evidence="3 4">
    <name type="scientific">Paracoccus marinaquae</name>
    <dbReference type="NCBI Taxonomy" id="2841926"/>
    <lineage>
        <taxon>Bacteria</taxon>
        <taxon>Pseudomonadati</taxon>
        <taxon>Pseudomonadota</taxon>
        <taxon>Alphaproteobacteria</taxon>
        <taxon>Rhodobacterales</taxon>
        <taxon>Paracoccaceae</taxon>
        <taxon>Paracoccus</taxon>
    </lineage>
</organism>
<evidence type="ECO:0000259" key="2">
    <source>
        <dbReference type="Pfam" id="PF05713"/>
    </source>
</evidence>
<accession>A0ABS6AMB2</accession>
<feature type="domain" description="Resolvase HTH" evidence="1">
    <location>
        <begin position="36"/>
        <end position="68"/>
    </location>
</feature>
<keyword evidence="4" id="KW-1185">Reference proteome</keyword>
<evidence type="ECO:0000313" key="3">
    <source>
        <dbReference type="EMBL" id="MBU3031740.1"/>
    </source>
</evidence>
<sequence>MRLCGWQEVQSVRQNSTRADLSKGGQAAHLTTAARDRIVARLNEGVPVAAIATEFAVARNTIYRIRAALPGRRRPAHAPSELVSFRVSAAEKQAFDDELARAGFKDRSDALRALLRNSVGLLDRNFAFVGEVKALYDELSAIGVNVNQIARAVNRGQAPPLREAGEELARLKSQLRQVLPVLNEVVAEARRSNERLWRVAREGAGTGGEGQGE</sequence>
<gene>
    <name evidence="3" type="primary">mobC</name>
    <name evidence="3" type="ORF">KNW02_16650</name>
</gene>